<dbReference type="AlphaFoldDB" id="A0A559JDL0"/>
<dbReference type="RefSeq" id="WP_144704502.1">
    <property type="nucleotide sequence ID" value="NZ_VNJJ01000010.1"/>
</dbReference>
<protein>
    <submittedName>
        <fullName evidence="1">Uncharacterized protein</fullName>
    </submittedName>
</protein>
<organism evidence="1 2">
    <name type="scientific">Cohnella terricola</name>
    <dbReference type="NCBI Taxonomy" id="1289167"/>
    <lineage>
        <taxon>Bacteria</taxon>
        <taxon>Bacillati</taxon>
        <taxon>Bacillota</taxon>
        <taxon>Bacilli</taxon>
        <taxon>Bacillales</taxon>
        <taxon>Paenibacillaceae</taxon>
        <taxon>Cohnella</taxon>
    </lineage>
</organism>
<comment type="caution">
    <text evidence="1">The sequence shown here is derived from an EMBL/GenBank/DDBJ whole genome shotgun (WGS) entry which is preliminary data.</text>
</comment>
<dbReference type="Proteomes" id="UP000316330">
    <property type="component" value="Unassembled WGS sequence"/>
</dbReference>
<accession>A0A559JDL0</accession>
<evidence type="ECO:0000313" key="1">
    <source>
        <dbReference type="EMBL" id="TVX97964.1"/>
    </source>
</evidence>
<name>A0A559JDL0_9BACL</name>
<keyword evidence="2" id="KW-1185">Reference proteome</keyword>
<evidence type="ECO:0000313" key="2">
    <source>
        <dbReference type="Proteomes" id="UP000316330"/>
    </source>
</evidence>
<dbReference type="EMBL" id="VNJJ01000010">
    <property type="protein sequence ID" value="TVX97964.1"/>
    <property type="molecule type" value="Genomic_DNA"/>
</dbReference>
<proteinExistence type="predicted"/>
<gene>
    <name evidence="1" type="ORF">FPZ45_17110</name>
</gene>
<dbReference type="OrthoDB" id="2568468at2"/>
<reference evidence="1 2" key="1">
    <citation type="submission" date="2019-07" db="EMBL/GenBank/DDBJ databases">
        <authorList>
            <person name="Kim J."/>
        </authorList>
    </citation>
    <scope>NUCLEOTIDE SEQUENCE [LARGE SCALE GENOMIC DNA]</scope>
    <source>
        <strain evidence="1 2">G13</strain>
    </source>
</reference>
<sequence length="241" mass="27430">MNDEIELKLLANLPIRIGKGLNFVAPTLKQLISIGDGQYDRMISTLLINKDASPDMSESGLTSFQIFYLNCDANPAFWELARTGLSTLLNQEPHLGESQDEVFIWLGDDPDCRLDNRNFEVFQSLILISHHVSFAKEEYKPANAKAKALIDKLQEGKDEILRKKEQIYSLASKISGIAWKSNSVNIFNVFDMTIFQFHDALNRLEQVDHYLFTMQGIYAGNVDGKKINLNHLHWSRKIKGV</sequence>